<protein>
    <submittedName>
        <fullName evidence="2">Uncharacterized protein</fullName>
    </submittedName>
</protein>
<evidence type="ECO:0000256" key="1">
    <source>
        <dbReference type="SAM" id="Phobius"/>
    </source>
</evidence>
<accession>A0A4Z2HDQ0</accession>
<dbReference type="Proteomes" id="UP000314294">
    <property type="component" value="Unassembled WGS sequence"/>
</dbReference>
<gene>
    <name evidence="2" type="ORF">EYF80_025720</name>
</gene>
<keyword evidence="3" id="KW-1185">Reference proteome</keyword>
<keyword evidence="1" id="KW-0812">Transmembrane</keyword>
<reference evidence="2 3" key="1">
    <citation type="submission" date="2019-03" db="EMBL/GenBank/DDBJ databases">
        <title>First draft genome of Liparis tanakae, snailfish: a comprehensive survey of snailfish specific genes.</title>
        <authorList>
            <person name="Kim W."/>
            <person name="Song I."/>
            <person name="Jeong J.-H."/>
            <person name="Kim D."/>
            <person name="Kim S."/>
            <person name="Ryu S."/>
            <person name="Song J.Y."/>
            <person name="Lee S.K."/>
        </authorList>
    </citation>
    <scope>NUCLEOTIDE SEQUENCE [LARGE SCALE GENOMIC DNA]</scope>
    <source>
        <tissue evidence="2">Muscle</tissue>
    </source>
</reference>
<proteinExistence type="predicted"/>
<dbReference type="EMBL" id="SRLO01000260">
    <property type="protein sequence ID" value="TNN63997.1"/>
    <property type="molecule type" value="Genomic_DNA"/>
</dbReference>
<organism evidence="2 3">
    <name type="scientific">Liparis tanakae</name>
    <name type="common">Tanaka's snailfish</name>
    <dbReference type="NCBI Taxonomy" id="230148"/>
    <lineage>
        <taxon>Eukaryota</taxon>
        <taxon>Metazoa</taxon>
        <taxon>Chordata</taxon>
        <taxon>Craniata</taxon>
        <taxon>Vertebrata</taxon>
        <taxon>Euteleostomi</taxon>
        <taxon>Actinopterygii</taxon>
        <taxon>Neopterygii</taxon>
        <taxon>Teleostei</taxon>
        <taxon>Neoteleostei</taxon>
        <taxon>Acanthomorphata</taxon>
        <taxon>Eupercaria</taxon>
        <taxon>Perciformes</taxon>
        <taxon>Cottioidei</taxon>
        <taxon>Cottales</taxon>
        <taxon>Liparidae</taxon>
        <taxon>Liparis</taxon>
    </lineage>
</organism>
<evidence type="ECO:0000313" key="2">
    <source>
        <dbReference type="EMBL" id="TNN63997.1"/>
    </source>
</evidence>
<keyword evidence="1" id="KW-0472">Membrane</keyword>
<keyword evidence="1" id="KW-1133">Transmembrane helix</keyword>
<sequence>MPSNQEVMIPVNLPQVLFAPVLGHRYLPVYDGLRLQDILVVAVGQGLMIALHVVMRRPVALAGGPFDLGEDGGFVEQSQVPLKVEHSSSLVLVGPPFLTLFFFCAACVAPLLLDEPAGAGDITMDANWQRLCLIVRPYSGVMSGSSPGMARKFSFWTMIARKR</sequence>
<dbReference type="AlphaFoldDB" id="A0A4Z2HDQ0"/>
<feature type="transmembrane region" description="Helical" evidence="1">
    <location>
        <begin position="90"/>
        <end position="113"/>
    </location>
</feature>
<feature type="transmembrane region" description="Helical" evidence="1">
    <location>
        <begin position="38"/>
        <end position="55"/>
    </location>
</feature>
<comment type="caution">
    <text evidence="2">The sequence shown here is derived from an EMBL/GenBank/DDBJ whole genome shotgun (WGS) entry which is preliminary data.</text>
</comment>
<name>A0A4Z2HDQ0_9TELE</name>
<evidence type="ECO:0000313" key="3">
    <source>
        <dbReference type="Proteomes" id="UP000314294"/>
    </source>
</evidence>